<protein>
    <recommendedName>
        <fullName evidence="5">DUF3604 domain-containing protein</fullName>
    </recommendedName>
</protein>
<dbReference type="InterPro" id="IPR016195">
    <property type="entry name" value="Pol/histidinol_Pase-like"/>
</dbReference>
<proteinExistence type="predicted"/>
<evidence type="ECO:0000256" key="2">
    <source>
        <dbReference type="SAM" id="SignalP"/>
    </source>
</evidence>
<sequence>MQIKLCARCFLIAAALLIAACAQETSLSEETSEAAKQTSEAGAGETSAPPPSRPNPLRNVYFGDLHLHTRNSYDAYLFNVRATPEDAYAYAKGGTIKHPMGFDLQMNSGPLDFLAVTDHAEYLGVLEAIDTPGTEYSKAPYAKDLFSSDRGDVIAAFGHFVVSLRTGEILPELSDMSATKSAWRQTIDSAERNYEPGVFTTFIGYEFTSLPEMRNLHRNVIFASDKAPPAPFSAFDAQNPEDLWRWLDAKRAEGMEALAIPHNANASDGTMFERVKWNGQPIDRAYAELRMRNEPLVEIIQTKGQSETLPLLSPNDEFAGFEVMDLYVGSIKPVTTFAGGYVRDALKRGLETEARIGANPYKMGVVAGSDGHNAAAPYEEDNYFANHGVLDGKPELRGSVPPPDYESWDAYYADGGRAPRAMGSGGLTGVWAEENTRASLFAAMRRKETFGTSGPRIRVRLFAGYGLEGVNLATDEGVRAAYENGVPMGGDLVAKQDETPQFAVIAMRDIHSAPLQRIQIVKGWTDETGKSFEKVFDVACADNGAVDPATHRCPDNGATADLETCEFSEDKGDAELQSLWTDPEFDPAQNAFYYARVLENPTCRWSTWDAIRAGVAPNPKLAKTIQERAYTSPIWFTPANDDQ</sequence>
<evidence type="ECO:0000256" key="1">
    <source>
        <dbReference type="SAM" id="MobiDB-lite"/>
    </source>
</evidence>
<dbReference type="OrthoDB" id="543560at2"/>
<dbReference type="Gene3D" id="3.20.20.140">
    <property type="entry name" value="Metal-dependent hydrolases"/>
    <property type="match status" value="1"/>
</dbReference>
<dbReference type="Pfam" id="PF12228">
    <property type="entry name" value="DUF3604"/>
    <property type="match status" value="1"/>
</dbReference>
<keyword evidence="4" id="KW-1185">Reference proteome</keyword>
<evidence type="ECO:0000313" key="4">
    <source>
        <dbReference type="Proteomes" id="UP000239504"/>
    </source>
</evidence>
<dbReference type="PROSITE" id="PS51257">
    <property type="entry name" value="PROKAR_LIPOPROTEIN"/>
    <property type="match status" value="1"/>
</dbReference>
<dbReference type="EMBL" id="PJCH01000001">
    <property type="protein sequence ID" value="PQA89776.1"/>
    <property type="molecule type" value="Genomic_DNA"/>
</dbReference>
<name>A0A2S7KB79_9PROT</name>
<feature type="region of interest" description="Disordered" evidence="1">
    <location>
        <begin position="31"/>
        <end position="56"/>
    </location>
</feature>
<dbReference type="InterPro" id="IPR022028">
    <property type="entry name" value="DUF3604"/>
</dbReference>
<organism evidence="3 4">
    <name type="scientific">Hyphococcus luteus</name>
    <dbReference type="NCBI Taxonomy" id="2058213"/>
    <lineage>
        <taxon>Bacteria</taxon>
        <taxon>Pseudomonadati</taxon>
        <taxon>Pseudomonadota</taxon>
        <taxon>Alphaproteobacteria</taxon>
        <taxon>Parvularculales</taxon>
        <taxon>Parvularculaceae</taxon>
        <taxon>Hyphococcus</taxon>
    </lineage>
</organism>
<accession>A0A2S7KB79</accession>
<dbReference type="SUPFAM" id="SSF89550">
    <property type="entry name" value="PHP domain-like"/>
    <property type="match status" value="1"/>
</dbReference>
<reference evidence="3 4" key="1">
    <citation type="submission" date="2017-12" db="EMBL/GenBank/DDBJ databases">
        <authorList>
            <person name="Hurst M.R.H."/>
        </authorList>
    </citation>
    <scope>NUCLEOTIDE SEQUENCE [LARGE SCALE GENOMIC DNA]</scope>
    <source>
        <strain evidence="3 4">SY-3-19</strain>
    </source>
</reference>
<evidence type="ECO:0000313" key="3">
    <source>
        <dbReference type="EMBL" id="PQA89776.1"/>
    </source>
</evidence>
<keyword evidence="2" id="KW-0732">Signal</keyword>
<dbReference type="Proteomes" id="UP000239504">
    <property type="component" value="Unassembled WGS sequence"/>
</dbReference>
<dbReference type="AlphaFoldDB" id="A0A2S7KB79"/>
<evidence type="ECO:0008006" key="5">
    <source>
        <dbReference type="Google" id="ProtNLM"/>
    </source>
</evidence>
<comment type="caution">
    <text evidence="3">The sequence shown here is derived from an EMBL/GenBank/DDBJ whole genome shotgun (WGS) entry which is preliminary data.</text>
</comment>
<feature type="signal peptide" evidence="2">
    <location>
        <begin position="1"/>
        <end position="22"/>
    </location>
</feature>
<feature type="chain" id="PRO_5015435144" description="DUF3604 domain-containing protein" evidence="2">
    <location>
        <begin position="23"/>
        <end position="643"/>
    </location>
</feature>
<gene>
    <name evidence="3" type="ORF">CW354_01560</name>
</gene>